<feature type="transmembrane region" description="Helical" evidence="6">
    <location>
        <begin position="80"/>
        <end position="99"/>
    </location>
</feature>
<dbReference type="PANTHER" id="PTHR43229:SF2">
    <property type="entry name" value="NODULATION PROTEIN J"/>
    <property type="match status" value="1"/>
</dbReference>
<reference evidence="8 9" key="1">
    <citation type="journal article" date="2014" name="Int. J. Syst. Evol. Microbiol.">
        <title>Complete genome sequence of Corynebacterium casei LMG S-19264T (=DSM 44701T), isolated from a smear-ripened cheese.</title>
        <authorList>
            <consortium name="US DOE Joint Genome Institute (JGI-PGF)"/>
            <person name="Walter F."/>
            <person name="Albersmeier A."/>
            <person name="Kalinowski J."/>
            <person name="Ruckert C."/>
        </authorList>
    </citation>
    <scope>NUCLEOTIDE SEQUENCE [LARGE SCALE GENOMIC DNA]</scope>
    <source>
        <strain evidence="8 9">CCM 8669</strain>
    </source>
</reference>
<proteinExistence type="predicted"/>
<feature type="transmembrane region" description="Helical" evidence="6">
    <location>
        <begin position="240"/>
        <end position="260"/>
    </location>
</feature>
<evidence type="ECO:0000256" key="4">
    <source>
        <dbReference type="ARBA" id="ARBA00023136"/>
    </source>
</evidence>
<evidence type="ECO:0000256" key="3">
    <source>
        <dbReference type="ARBA" id="ARBA00022989"/>
    </source>
</evidence>
<dbReference type="GO" id="GO:0043190">
    <property type="term" value="C:ATP-binding cassette (ABC) transporter complex"/>
    <property type="evidence" value="ECO:0007669"/>
    <property type="project" value="InterPro"/>
</dbReference>
<evidence type="ECO:0000256" key="2">
    <source>
        <dbReference type="ARBA" id="ARBA00022692"/>
    </source>
</evidence>
<gene>
    <name evidence="8" type="ORF">GCM10007359_02180</name>
</gene>
<feature type="transmembrane region" description="Helical" evidence="6">
    <location>
        <begin position="183"/>
        <end position="205"/>
    </location>
</feature>
<dbReference type="GO" id="GO:0046677">
    <property type="term" value="P:response to antibiotic"/>
    <property type="evidence" value="ECO:0007669"/>
    <property type="project" value="UniProtKB-KW"/>
</dbReference>
<name>A0A917IKL3_9MICC</name>
<sequence length="264" mass="27742">MTEQTTSVSTRSENRAAPAASRLLAQGKYELLAMLKNGEQLMLNIAFPIMALLAMAWTSFLDPFAEEFSTSRINVAVPGVLALCVISTALSGQGIATGFDRRYGVLRFLSTTPLGRAGLIVGKIIAVVAVLVIQVLLVSIVGLLLGWTPHLGSFAGAIPTLLLGAAAFTALGLLIAGTVRAEATLAIVNMAWALLAAGGGTLIPAHNFPGWLAWIINLLPSGALGNALRGEFLTHDFLLLPHLILVGWTVLCGALSVKFFKWSA</sequence>
<evidence type="ECO:0000256" key="1">
    <source>
        <dbReference type="ARBA" id="ARBA00004141"/>
    </source>
</evidence>
<keyword evidence="2 6" id="KW-0812">Transmembrane</keyword>
<dbReference type="InterPro" id="IPR000412">
    <property type="entry name" value="ABC_2_transport"/>
</dbReference>
<dbReference type="PANTHER" id="PTHR43229">
    <property type="entry name" value="NODULATION PROTEIN J"/>
    <property type="match status" value="1"/>
</dbReference>
<dbReference type="Proteomes" id="UP000600171">
    <property type="component" value="Unassembled WGS sequence"/>
</dbReference>
<feature type="transmembrane region" description="Helical" evidence="6">
    <location>
        <begin position="120"/>
        <end position="147"/>
    </location>
</feature>
<dbReference type="PIRSF" id="PIRSF006648">
    <property type="entry name" value="DrrB"/>
    <property type="match status" value="1"/>
</dbReference>
<keyword evidence="9" id="KW-1185">Reference proteome</keyword>
<feature type="transmembrane region" description="Helical" evidence="6">
    <location>
        <begin position="41"/>
        <end position="60"/>
    </location>
</feature>
<dbReference type="AlphaFoldDB" id="A0A917IKL3"/>
<dbReference type="GO" id="GO:0140359">
    <property type="term" value="F:ABC-type transporter activity"/>
    <property type="evidence" value="ECO:0007669"/>
    <property type="project" value="InterPro"/>
</dbReference>
<evidence type="ECO:0000313" key="8">
    <source>
        <dbReference type="EMBL" id="GGH57243.1"/>
    </source>
</evidence>
<keyword evidence="3 6" id="KW-1133">Transmembrane helix</keyword>
<dbReference type="Pfam" id="PF01061">
    <property type="entry name" value="ABC2_membrane"/>
    <property type="match status" value="1"/>
</dbReference>
<evidence type="ECO:0000256" key="6">
    <source>
        <dbReference type="SAM" id="Phobius"/>
    </source>
</evidence>
<organism evidence="8 9">
    <name type="scientific">Rothia aerolata</name>
    <dbReference type="NCBI Taxonomy" id="1812262"/>
    <lineage>
        <taxon>Bacteria</taxon>
        <taxon>Bacillati</taxon>
        <taxon>Actinomycetota</taxon>
        <taxon>Actinomycetes</taxon>
        <taxon>Micrococcales</taxon>
        <taxon>Micrococcaceae</taxon>
        <taxon>Rothia</taxon>
    </lineage>
</organism>
<dbReference type="EMBL" id="BMDC01000001">
    <property type="protein sequence ID" value="GGH57243.1"/>
    <property type="molecule type" value="Genomic_DNA"/>
</dbReference>
<feature type="domain" description="ABC-2 type transporter transmembrane" evidence="7">
    <location>
        <begin position="28"/>
        <end position="230"/>
    </location>
</feature>
<comment type="subcellular location">
    <subcellularLocation>
        <location evidence="1">Membrane</location>
        <topology evidence="1">Multi-pass membrane protein</topology>
    </subcellularLocation>
</comment>
<evidence type="ECO:0000259" key="7">
    <source>
        <dbReference type="Pfam" id="PF01061"/>
    </source>
</evidence>
<evidence type="ECO:0000313" key="9">
    <source>
        <dbReference type="Proteomes" id="UP000600171"/>
    </source>
</evidence>
<keyword evidence="4 6" id="KW-0472">Membrane</keyword>
<accession>A0A917IKL3</accession>
<dbReference type="InterPro" id="IPR051784">
    <property type="entry name" value="Nod_factor_ABC_transporter"/>
</dbReference>
<evidence type="ECO:0000256" key="5">
    <source>
        <dbReference type="ARBA" id="ARBA00023251"/>
    </source>
</evidence>
<dbReference type="RefSeq" id="WP_188358498.1">
    <property type="nucleotide sequence ID" value="NZ_BMDC01000001.1"/>
</dbReference>
<comment type="caution">
    <text evidence="8">The sequence shown here is derived from an EMBL/GenBank/DDBJ whole genome shotgun (WGS) entry which is preliminary data.</text>
</comment>
<feature type="transmembrane region" description="Helical" evidence="6">
    <location>
        <begin position="153"/>
        <end position="176"/>
    </location>
</feature>
<protein>
    <submittedName>
        <fullName evidence="8">ABC transporter</fullName>
    </submittedName>
</protein>
<dbReference type="InterPro" id="IPR013525">
    <property type="entry name" value="ABC2_TM"/>
</dbReference>
<keyword evidence="5" id="KW-0046">Antibiotic resistance</keyword>